<dbReference type="Proteomes" id="UP000192656">
    <property type="component" value="Unassembled WGS sequence"/>
</dbReference>
<proteinExistence type="predicted"/>
<evidence type="ECO:0000313" key="1">
    <source>
        <dbReference type="EMBL" id="SMD10117.1"/>
    </source>
</evidence>
<reference evidence="1 2" key="1">
    <citation type="submission" date="2017-04" db="EMBL/GenBank/DDBJ databases">
        <authorList>
            <person name="Afonso C.L."/>
            <person name="Miller P.J."/>
            <person name="Scott M.A."/>
            <person name="Spackman E."/>
            <person name="Goraichik I."/>
            <person name="Dimitrov K.M."/>
            <person name="Suarez D.L."/>
            <person name="Swayne D.E."/>
        </authorList>
    </citation>
    <scope>NUCLEOTIDE SEQUENCE [LARGE SCALE GENOMIC DNA]</scope>
    <source>
        <strain evidence="1 2">CGMCC 1.10972</strain>
    </source>
</reference>
<dbReference type="AlphaFoldDB" id="A0A1W2EK98"/>
<evidence type="ECO:0000313" key="2">
    <source>
        <dbReference type="Proteomes" id="UP000192656"/>
    </source>
</evidence>
<sequence>MLMKNVEADAPVMSKEPTCQDCRHWDVVNEDFAEGKSNQRCLQEADLPKNIRPRPAFGLCRHSPPAASRSPWPVTCMNDWCGAFDELPDEDGSTYAEA</sequence>
<dbReference type="EMBL" id="FWXR01000027">
    <property type="protein sequence ID" value="SMD10117.1"/>
    <property type="molecule type" value="Genomic_DNA"/>
</dbReference>
<dbReference type="STRING" id="937218.SAMN06297251_12738"/>
<protein>
    <submittedName>
        <fullName evidence="1">Uncharacterized protein</fullName>
    </submittedName>
</protein>
<organism evidence="1 2">
    <name type="scientific">Fulvimarina manganoxydans</name>
    <dbReference type="NCBI Taxonomy" id="937218"/>
    <lineage>
        <taxon>Bacteria</taxon>
        <taxon>Pseudomonadati</taxon>
        <taxon>Pseudomonadota</taxon>
        <taxon>Alphaproteobacteria</taxon>
        <taxon>Hyphomicrobiales</taxon>
        <taxon>Aurantimonadaceae</taxon>
        <taxon>Fulvimarina</taxon>
    </lineage>
</organism>
<keyword evidence="2" id="KW-1185">Reference proteome</keyword>
<gene>
    <name evidence="1" type="ORF">SAMN06297251_12738</name>
</gene>
<accession>A0A1W2EK98</accession>
<name>A0A1W2EK98_9HYPH</name>